<dbReference type="Gene3D" id="3.40.50.1820">
    <property type="entry name" value="alpha/beta hydrolase"/>
    <property type="match status" value="1"/>
</dbReference>
<keyword evidence="2" id="KW-1133">Transmembrane helix</keyword>
<organism evidence="4 5">
    <name type="scientific">Piromyces finnis</name>
    <dbReference type="NCBI Taxonomy" id="1754191"/>
    <lineage>
        <taxon>Eukaryota</taxon>
        <taxon>Fungi</taxon>
        <taxon>Fungi incertae sedis</taxon>
        <taxon>Chytridiomycota</taxon>
        <taxon>Chytridiomycota incertae sedis</taxon>
        <taxon>Neocallimastigomycetes</taxon>
        <taxon>Neocallimastigales</taxon>
        <taxon>Neocallimastigaceae</taxon>
        <taxon>Piromyces</taxon>
    </lineage>
</organism>
<evidence type="ECO:0000313" key="5">
    <source>
        <dbReference type="Proteomes" id="UP000193719"/>
    </source>
</evidence>
<accession>A0A1Y1UXS0</accession>
<gene>
    <name evidence="4" type="ORF">BCR36DRAFT_361668</name>
</gene>
<dbReference type="InterPro" id="IPR029058">
    <property type="entry name" value="AB_hydrolase_fold"/>
</dbReference>
<reference evidence="4 5" key="2">
    <citation type="submission" date="2016-08" db="EMBL/GenBank/DDBJ databases">
        <title>Pervasive Adenine N6-methylation of Active Genes in Fungi.</title>
        <authorList>
            <consortium name="DOE Joint Genome Institute"/>
            <person name="Mondo S.J."/>
            <person name="Dannebaum R.O."/>
            <person name="Kuo R.C."/>
            <person name="Labutti K."/>
            <person name="Haridas S."/>
            <person name="Kuo A."/>
            <person name="Salamov A."/>
            <person name="Ahrendt S.R."/>
            <person name="Lipzen A."/>
            <person name="Sullivan W."/>
            <person name="Andreopoulos W.B."/>
            <person name="Clum A."/>
            <person name="Lindquist E."/>
            <person name="Daum C."/>
            <person name="Ramamoorthy G.K."/>
            <person name="Gryganskyi A."/>
            <person name="Culley D."/>
            <person name="Magnuson J.K."/>
            <person name="James T.Y."/>
            <person name="O'Malley M.A."/>
            <person name="Stajich J.E."/>
            <person name="Spatafora J.W."/>
            <person name="Visel A."/>
            <person name="Grigoriev I.V."/>
        </authorList>
    </citation>
    <scope>NUCLEOTIDE SEQUENCE [LARGE SCALE GENOMIC DNA]</scope>
    <source>
        <strain evidence="5">finn</strain>
    </source>
</reference>
<evidence type="ECO:0000313" key="4">
    <source>
        <dbReference type="EMBL" id="ORX42977.1"/>
    </source>
</evidence>
<dbReference type="Proteomes" id="UP000193719">
    <property type="component" value="Unassembled WGS sequence"/>
</dbReference>
<dbReference type="SUPFAM" id="SSF53474">
    <property type="entry name" value="alpha/beta-Hydrolases"/>
    <property type="match status" value="1"/>
</dbReference>
<dbReference type="STRING" id="1754191.A0A1Y1UXS0"/>
<dbReference type="PANTHER" id="PTHR48081">
    <property type="entry name" value="AB HYDROLASE SUPERFAMILY PROTEIN C4A8.06C"/>
    <property type="match status" value="1"/>
</dbReference>
<evidence type="ECO:0000259" key="3">
    <source>
        <dbReference type="Pfam" id="PF20434"/>
    </source>
</evidence>
<dbReference type="Pfam" id="PF20434">
    <property type="entry name" value="BD-FAE"/>
    <property type="match status" value="1"/>
</dbReference>
<keyword evidence="5" id="KW-1185">Reference proteome</keyword>
<name>A0A1Y1UXS0_9FUNG</name>
<keyword evidence="2" id="KW-0812">Transmembrane</keyword>
<proteinExistence type="predicted"/>
<dbReference type="PANTHER" id="PTHR48081:SF33">
    <property type="entry name" value="KYNURENINE FORMAMIDASE"/>
    <property type="match status" value="1"/>
</dbReference>
<dbReference type="OrthoDB" id="6495301at2759"/>
<feature type="transmembrane region" description="Helical" evidence="2">
    <location>
        <begin position="6"/>
        <end position="25"/>
    </location>
</feature>
<reference evidence="4 5" key="1">
    <citation type="submission" date="2016-08" db="EMBL/GenBank/DDBJ databases">
        <title>Genomes of anaerobic fungi encode conserved fungal cellulosomes for biomass hydrolysis.</title>
        <authorList>
            <consortium name="DOE Joint Genome Institute"/>
            <person name="Haitjema C.H."/>
            <person name="Gilmore S.P."/>
            <person name="Henske J.K."/>
            <person name="Solomon K.V."/>
            <person name="De Groot R."/>
            <person name="Kuo A."/>
            <person name="Mondo S.J."/>
            <person name="Salamov A.A."/>
            <person name="Labutti K."/>
            <person name="Zhao Z."/>
            <person name="Chiniquy J."/>
            <person name="Barry K."/>
            <person name="Brewer H.M."/>
            <person name="Purvine S.O."/>
            <person name="Wright A.T."/>
            <person name="Boxma B."/>
            <person name="Van Alen T."/>
            <person name="Hackstein J.H."/>
            <person name="Baker S.E."/>
            <person name="Grigoriev I.V."/>
            <person name="O'Malley M.A."/>
        </authorList>
    </citation>
    <scope>NUCLEOTIDE SEQUENCE [LARGE SCALE GENOMIC DNA]</scope>
    <source>
        <strain evidence="5">finn</strain>
    </source>
</reference>
<protein>
    <submittedName>
        <fullName evidence="4">Alpha/beta-hydrolase</fullName>
    </submittedName>
</protein>
<evidence type="ECO:0000256" key="2">
    <source>
        <dbReference type="SAM" id="Phobius"/>
    </source>
</evidence>
<dbReference type="InterPro" id="IPR049492">
    <property type="entry name" value="BD-FAE-like_dom"/>
</dbReference>
<keyword evidence="2" id="KW-0472">Membrane</keyword>
<dbReference type="InterPro" id="IPR050300">
    <property type="entry name" value="GDXG_lipolytic_enzyme"/>
</dbReference>
<sequence>MKLFNISKIILIFIASFIGIIKASFLTQQIEELKKVKEDLDEYNNANCISRNISFNNKSQLDVYFDPETMEQKKPVVINIHGGSWYNNDKMNSVSTGLLLHENDFVAVIPNYVLFPYGQVEDMINDVYTSIKWTFDNIDKFGGDTNNITVVAHSSGAHLLALTLIKAALSRKNGNTTLVPLPDIKRVVLMNGPYEFDEAMLKNINKEENEDNEDNLFKEISLAILGSNDSCPIDILKEYDDNTITTFGVEKFNIVYASGDNVVSETSANSLMAQMKRTCPSTDIQYFYLEGIGHDGIVNGIREKDEEIQTSFLLLIQN</sequence>
<dbReference type="EMBL" id="MCFH01000057">
    <property type="protein sequence ID" value="ORX42977.1"/>
    <property type="molecule type" value="Genomic_DNA"/>
</dbReference>
<feature type="domain" description="BD-FAE-like" evidence="3">
    <location>
        <begin position="61"/>
        <end position="216"/>
    </location>
</feature>
<dbReference type="AlphaFoldDB" id="A0A1Y1UXS0"/>
<evidence type="ECO:0000256" key="1">
    <source>
        <dbReference type="ARBA" id="ARBA00022801"/>
    </source>
</evidence>
<dbReference type="GO" id="GO:0004061">
    <property type="term" value="F:arylformamidase activity"/>
    <property type="evidence" value="ECO:0007669"/>
    <property type="project" value="TreeGrafter"/>
</dbReference>
<comment type="caution">
    <text evidence="4">The sequence shown here is derived from an EMBL/GenBank/DDBJ whole genome shotgun (WGS) entry which is preliminary data.</text>
</comment>
<keyword evidence="1 4" id="KW-0378">Hydrolase</keyword>